<proteinExistence type="predicted"/>
<name>A0AAV9W6L7_9PEZI</name>
<organism evidence="2 3">
    <name type="scientific">Arthrobotrys musiformis</name>
    <dbReference type="NCBI Taxonomy" id="47236"/>
    <lineage>
        <taxon>Eukaryota</taxon>
        <taxon>Fungi</taxon>
        <taxon>Dikarya</taxon>
        <taxon>Ascomycota</taxon>
        <taxon>Pezizomycotina</taxon>
        <taxon>Orbiliomycetes</taxon>
        <taxon>Orbiliales</taxon>
        <taxon>Orbiliaceae</taxon>
        <taxon>Arthrobotrys</taxon>
    </lineage>
</organism>
<evidence type="ECO:0000256" key="1">
    <source>
        <dbReference type="SAM" id="MobiDB-lite"/>
    </source>
</evidence>
<feature type="compositionally biased region" description="Gly residues" evidence="1">
    <location>
        <begin position="18"/>
        <end position="28"/>
    </location>
</feature>
<feature type="region of interest" description="Disordered" evidence="1">
    <location>
        <begin position="1"/>
        <end position="80"/>
    </location>
</feature>
<dbReference type="AlphaFoldDB" id="A0AAV9W6L7"/>
<gene>
    <name evidence="2" type="ORF">TWF481_007931</name>
</gene>
<dbReference type="EMBL" id="JAVHJL010000005">
    <property type="protein sequence ID" value="KAK6502891.1"/>
    <property type="molecule type" value="Genomic_DNA"/>
</dbReference>
<sequence>MKMKQKIKGPRPLPLDEGGFGRSGGGGVDTWDATKIDAGAGQAGVHEREGFRWNSSGRQRQAEQRWGMSRLAEDLTPGRD</sequence>
<accession>A0AAV9W6L7</accession>
<evidence type="ECO:0000313" key="2">
    <source>
        <dbReference type="EMBL" id="KAK6502891.1"/>
    </source>
</evidence>
<keyword evidence="3" id="KW-1185">Reference proteome</keyword>
<feature type="compositionally biased region" description="Basic and acidic residues" evidence="1">
    <location>
        <begin position="71"/>
        <end position="80"/>
    </location>
</feature>
<protein>
    <submittedName>
        <fullName evidence="2">Uncharacterized protein</fullName>
    </submittedName>
</protein>
<comment type="caution">
    <text evidence="2">The sequence shown here is derived from an EMBL/GenBank/DDBJ whole genome shotgun (WGS) entry which is preliminary data.</text>
</comment>
<reference evidence="2 3" key="1">
    <citation type="submission" date="2023-08" db="EMBL/GenBank/DDBJ databases">
        <authorList>
            <person name="Palmer J.M."/>
        </authorList>
    </citation>
    <scope>NUCLEOTIDE SEQUENCE [LARGE SCALE GENOMIC DNA]</scope>
    <source>
        <strain evidence="2 3">TWF481</strain>
    </source>
</reference>
<evidence type="ECO:0000313" key="3">
    <source>
        <dbReference type="Proteomes" id="UP001370758"/>
    </source>
</evidence>
<dbReference type="Proteomes" id="UP001370758">
    <property type="component" value="Unassembled WGS sequence"/>
</dbReference>